<proteinExistence type="predicted"/>
<dbReference type="EMBL" id="SHOA02000018">
    <property type="protein sequence ID" value="TDH66284.1"/>
    <property type="molecule type" value="Genomic_DNA"/>
</dbReference>
<dbReference type="AlphaFoldDB" id="A0A976IC88"/>
<reference evidence="1 2" key="1">
    <citation type="journal article" date="2021" name="Genome Biol.">
        <title>AFLAP: assembly-free linkage analysis pipeline using k-mers from genome sequencing data.</title>
        <authorList>
            <person name="Fletcher K."/>
            <person name="Zhang L."/>
            <person name="Gil J."/>
            <person name="Han R."/>
            <person name="Cavanaugh K."/>
            <person name="Michelmore R."/>
        </authorList>
    </citation>
    <scope>NUCLEOTIDE SEQUENCE [LARGE SCALE GENOMIC DNA]</scope>
    <source>
        <strain evidence="1 2">SF5</strain>
    </source>
</reference>
<evidence type="ECO:0000313" key="2">
    <source>
        <dbReference type="Proteomes" id="UP000294530"/>
    </source>
</evidence>
<name>A0A976IC88_BRELC</name>
<sequence length="69" mass="7839">MLPIEEASESTIFASASKCSYSLYTGYEARLDELDLTPRSYMNRDIVTFYAPDAKVLLLFDYEPRTVCG</sequence>
<dbReference type="KEGG" id="blac:94353506"/>
<accession>A0A976IC88</accession>
<comment type="caution">
    <text evidence="1">The sequence shown here is derived from an EMBL/GenBank/DDBJ whole genome shotgun (WGS) entry which is preliminary data.</text>
</comment>
<dbReference type="Proteomes" id="UP000294530">
    <property type="component" value="Unassembled WGS sequence"/>
</dbReference>
<organism evidence="1 2">
    <name type="scientific">Bremia lactucae</name>
    <name type="common">Lettuce downy mildew</name>
    <dbReference type="NCBI Taxonomy" id="4779"/>
    <lineage>
        <taxon>Eukaryota</taxon>
        <taxon>Sar</taxon>
        <taxon>Stramenopiles</taxon>
        <taxon>Oomycota</taxon>
        <taxon>Peronosporomycetes</taxon>
        <taxon>Peronosporales</taxon>
        <taxon>Peronosporaceae</taxon>
        <taxon>Bremia</taxon>
    </lineage>
</organism>
<keyword evidence="2" id="KW-1185">Reference proteome</keyword>
<evidence type="ECO:0000313" key="1">
    <source>
        <dbReference type="EMBL" id="TDH66284.1"/>
    </source>
</evidence>
<dbReference type="GeneID" id="94353506"/>
<gene>
    <name evidence="1" type="ORF">CCR75_009797</name>
</gene>
<dbReference type="RefSeq" id="XP_067815783.1">
    <property type="nucleotide sequence ID" value="XM_067967835.1"/>
</dbReference>
<protein>
    <submittedName>
        <fullName evidence="1">Uncharacterized protein</fullName>
    </submittedName>
</protein>